<evidence type="ECO:0000313" key="4">
    <source>
        <dbReference type="EMBL" id="MDT0689832.1"/>
    </source>
</evidence>
<protein>
    <submittedName>
        <fullName evidence="4">Aldolase catalytic domain-containing protein</fullName>
    </submittedName>
</protein>
<reference evidence="4 5" key="1">
    <citation type="submission" date="2023-09" db="EMBL/GenBank/DDBJ databases">
        <authorList>
            <person name="Rey-Velasco X."/>
        </authorList>
    </citation>
    <scope>NUCLEOTIDE SEQUENCE [LARGE SCALE GENOMIC DNA]</scope>
    <source>
        <strain evidence="4 5">F188</strain>
    </source>
</reference>
<dbReference type="Pfam" id="PF00682">
    <property type="entry name" value="HMGL-like"/>
    <property type="match status" value="1"/>
</dbReference>
<organism evidence="4 5">
    <name type="scientific">Autumnicola patrickiae</name>
    <dbReference type="NCBI Taxonomy" id="3075591"/>
    <lineage>
        <taxon>Bacteria</taxon>
        <taxon>Pseudomonadati</taxon>
        <taxon>Bacteroidota</taxon>
        <taxon>Flavobacteriia</taxon>
        <taxon>Flavobacteriales</taxon>
        <taxon>Flavobacteriaceae</taxon>
        <taxon>Autumnicola</taxon>
    </lineage>
</organism>
<dbReference type="SUPFAM" id="SSF51569">
    <property type="entry name" value="Aldolase"/>
    <property type="match status" value="1"/>
</dbReference>
<evidence type="ECO:0000256" key="1">
    <source>
        <dbReference type="ARBA" id="ARBA00029440"/>
    </source>
</evidence>
<evidence type="ECO:0000259" key="3">
    <source>
        <dbReference type="PROSITE" id="PS50991"/>
    </source>
</evidence>
<dbReference type="CDD" id="cd07944">
    <property type="entry name" value="DRE_TIM_HOA_like"/>
    <property type="match status" value="1"/>
</dbReference>
<proteinExistence type="predicted"/>
<feature type="domain" description="Pyruvate carboxyltransferase" evidence="3">
    <location>
        <begin position="10"/>
        <end position="259"/>
    </location>
</feature>
<dbReference type="PANTHER" id="PTHR43538">
    <property type="entry name" value="ALPHA-IPM SYNTHASE/HOMOCITRATE SYNTHASE"/>
    <property type="match status" value="1"/>
</dbReference>
<dbReference type="EMBL" id="JAVRHM010000008">
    <property type="protein sequence ID" value="MDT0689832.1"/>
    <property type="molecule type" value="Genomic_DNA"/>
</dbReference>
<dbReference type="InterPro" id="IPR013785">
    <property type="entry name" value="Aldolase_TIM"/>
</dbReference>
<gene>
    <name evidence="4" type="ORF">RM549_08550</name>
</gene>
<sequence length="514" mass="59138">MLNNDQKKNIAFLDCTLRDGGYYTNWDFNTGLLDHYLEKTNKLPIDYIELGYRSKVKTEYRGAFYYSPQFLLNYCKNRTDKKLAIILNEKEVNLQDLDELLDPCKNIIQMVRLAVAPSNLSRVVDIAENIKSRGFLVSVNLMYASKWEQNLYLEESFRRLNSVLDYFYVVDSYGSMHPSEVQEVFEKLRGAMDVKLGFHGHNNIEMALINSLTALDSGATIIDGTVCGMGRGAGNLKTELYLTVLHKKYNLKVDFDILNDLSNSFTNLKKKYGWGTNLPYMVSGAYSLPQNEVMGQVKKRFYSLNSIISEVQDVATNKEDFKFSAPAKKLVNQFVLVGGGQSPQKFYSFIREYLKQNPEMGIIHSSSKNLEVFRDLKNFQIHCIGGMEMDRLKNKLFVEQMENRIFIVSQERYSALNFAEKFKQNIRFLPKGHYQTNYTLSTTAMAMDIVNYYKAKKIMLIGYDGYDQSATKEQLELFNENQSIFDSIQVNKLKVSSLTSTKYDVNTNSIFSLI</sequence>
<dbReference type="PROSITE" id="PS50991">
    <property type="entry name" value="PYR_CT"/>
    <property type="match status" value="1"/>
</dbReference>
<dbReference type="InterPro" id="IPR005675">
    <property type="entry name" value="Citramal_synthase"/>
</dbReference>
<name>A0ABU3E3I8_9FLAO</name>
<comment type="catalytic activity">
    <reaction evidence="2">
        <text>pyruvate + acetyl-CoA + H2O = (3R)-citramalate + CoA + H(+)</text>
        <dbReference type="Rhea" id="RHEA:19045"/>
        <dbReference type="ChEBI" id="CHEBI:15361"/>
        <dbReference type="ChEBI" id="CHEBI:15377"/>
        <dbReference type="ChEBI" id="CHEBI:15378"/>
        <dbReference type="ChEBI" id="CHEBI:30934"/>
        <dbReference type="ChEBI" id="CHEBI:57287"/>
        <dbReference type="ChEBI" id="CHEBI:57288"/>
        <dbReference type="EC" id="2.3.3.21"/>
    </reaction>
</comment>
<dbReference type="Proteomes" id="UP001261624">
    <property type="component" value="Unassembled WGS sequence"/>
</dbReference>
<evidence type="ECO:0000313" key="5">
    <source>
        <dbReference type="Proteomes" id="UP001261624"/>
    </source>
</evidence>
<dbReference type="InterPro" id="IPR000891">
    <property type="entry name" value="PYR_CT"/>
</dbReference>
<comment type="pathway">
    <text evidence="1">Amino-acid biosynthesis.</text>
</comment>
<evidence type="ECO:0000256" key="2">
    <source>
        <dbReference type="ARBA" id="ARBA00048263"/>
    </source>
</evidence>
<keyword evidence="5" id="KW-1185">Reference proteome</keyword>
<dbReference type="Gene3D" id="3.20.20.70">
    <property type="entry name" value="Aldolase class I"/>
    <property type="match status" value="1"/>
</dbReference>
<comment type="caution">
    <text evidence="4">The sequence shown here is derived from an EMBL/GenBank/DDBJ whole genome shotgun (WGS) entry which is preliminary data.</text>
</comment>
<dbReference type="PANTHER" id="PTHR43538:SF1">
    <property type="entry name" value="(R)-CITRAMALATE SYNTHASE"/>
    <property type="match status" value="1"/>
</dbReference>
<accession>A0ABU3E3I8</accession>